<gene>
    <name evidence="2" type="ORF">HRG_02903</name>
</gene>
<dbReference type="SUPFAM" id="SSF54427">
    <property type="entry name" value="NTF2-like"/>
    <property type="match status" value="1"/>
</dbReference>
<dbReference type="InterPro" id="IPR032710">
    <property type="entry name" value="NTF2-like_dom_sf"/>
</dbReference>
<keyword evidence="3" id="KW-1185">Reference proteome</keyword>
<dbReference type="Proteomes" id="UP000824596">
    <property type="component" value="Unassembled WGS sequence"/>
</dbReference>
<proteinExistence type="predicted"/>
<name>A0A9P8N591_9HYPO</name>
<protein>
    <submittedName>
        <fullName evidence="2">SnoaL-like domain-containing protein</fullName>
    </submittedName>
</protein>
<dbReference type="Pfam" id="PF12680">
    <property type="entry name" value="SnoaL_2"/>
    <property type="match status" value="1"/>
</dbReference>
<evidence type="ECO:0000313" key="2">
    <source>
        <dbReference type="EMBL" id="KAH0964887.1"/>
    </source>
</evidence>
<accession>A0A9P8N591</accession>
<dbReference type="Gene3D" id="3.10.450.50">
    <property type="match status" value="1"/>
</dbReference>
<dbReference type="OrthoDB" id="3637354at2759"/>
<sequence length="150" mass="16843">MPSREQQTEVRDAYLALWSGDLSLADKILDPNVKLNIDRHPAGEGTAPVVANTDKDFLGFVTMARHGWEHFSFKVVRWAADDKYICVRWQAQATMGKDYKPPTSLKPGDQITWNGTDFLVLNDSNRLVEINIAQDMLELFHALGAKSVAI</sequence>
<dbReference type="RefSeq" id="XP_044722400.1">
    <property type="nucleotide sequence ID" value="XM_044861374.1"/>
</dbReference>
<dbReference type="EMBL" id="JAIZPD010000003">
    <property type="protein sequence ID" value="KAH0964887.1"/>
    <property type="molecule type" value="Genomic_DNA"/>
</dbReference>
<feature type="domain" description="SnoaL-like" evidence="1">
    <location>
        <begin position="10"/>
        <end position="129"/>
    </location>
</feature>
<dbReference type="GeneID" id="68352032"/>
<comment type="caution">
    <text evidence="2">The sequence shown here is derived from an EMBL/GenBank/DDBJ whole genome shotgun (WGS) entry which is preliminary data.</text>
</comment>
<dbReference type="AlphaFoldDB" id="A0A9P8N591"/>
<organism evidence="2 3">
    <name type="scientific">Hirsutella rhossiliensis</name>
    <dbReference type="NCBI Taxonomy" id="111463"/>
    <lineage>
        <taxon>Eukaryota</taxon>
        <taxon>Fungi</taxon>
        <taxon>Dikarya</taxon>
        <taxon>Ascomycota</taxon>
        <taxon>Pezizomycotina</taxon>
        <taxon>Sordariomycetes</taxon>
        <taxon>Hypocreomycetidae</taxon>
        <taxon>Hypocreales</taxon>
        <taxon>Ophiocordycipitaceae</taxon>
        <taxon>Hirsutella</taxon>
    </lineage>
</organism>
<reference evidence="2" key="1">
    <citation type="submission" date="2021-09" db="EMBL/GenBank/DDBJ databases">
        <title>A high-quality genome of the endoparasitic fungus Hirsutella rhossiliensis with a comparison of Hirsutella genomes reveals transposable elements contributing to genome size variation.</title>
        <authorList>
            <person name="Lin R."/>
            <person name="Jiao Y."/>
            <person name="Sun X."/>
            <person name="Ling J."/>
            <person name="Xie B."/>
            <person name="Cheng X."/>
        </authorList>
    </citation>
    <scope>NUCLEOTIDE SEQUENCE</scope>
    <source>
        <strain evidence="2">HR02</strain>
    </source>
</reference>
<evidence type="ECO:0000313" key="3">
    <source>
        <dbReference type="Proteomes" id="UP000824596"/>
    </source>
</evidence>
<dbReference type="InterPro" id="IPR037401">
    <property type="entry name" value="SnoaL-like"/>
</dbReference>
<evidence type="ECO:0000259" key="1">
    <source>
        <dbReference type="Pfam" id="PF12680"/>
    </source>
</evidence>